<dbReference type="OMA" id="RRMSCVD"/>
<dbReference type="Pfam" id="PF14383">
    <property type="entry name" value="VARLMGL"/>
    <property type="match status" value="1"/>
</dbReference>
<keyword evidence="4" id="KW-1185">Reference proteome</keyword>
<evidence type="ECO:0000313" key="3">
    <source>
        <dbReference type="EMBL" id="OQU86638.1"/>
    </source>
</evidence>
<feature type="region of interest" description="Disordered" evidence="1">
    <location>
        <begin position="325"/>
        <end position="347"/>
    </location>
</feature>
<protein>
    <recommendedName>
        <fullName evidence="2">DUF3741 domain-containing protein</fullName>
    </recommendedName>
</protein>
<gene>
    <name evidence="3" type="ORF">SORBI_3003G119332</name>
</gene>
<evidence type="ECO:0000313" key="4">
    <source>
        <dbReference type="Proteomes" id="UP000000768"/>
    </source>
</evidence>
<dbReference type="KEGG" id="sbi:8074493"/>
<reference evidence="4" key="2">
    <citation type="journal article" date="2018" name="Plant J.">
        <title>The Sorghum bicolor reference genome: improved assembly, gene annotations, a transcriptome atlas, and signatures of genome organization.</title>
        <authorList>
            <person name="McCormick R.F."/>
            <person name="Truong S.K."/>
            <person name="Sreedasyam A."/>
            <person name="Jenkins J."/>
            <person name="Shu S."/>
            <person name="Sims D."/>
            <person name="Kennedy M."/>
            <person name="Amirebrahimi M."/>
            <person name="Weers B.D."/>
            <person name="McKinley B."/>
            <person name="Mattison A."/>
            <person name="Morishige D.T."/>
            <person name="Grimwood J."/>
            <person name="Schmutz J."/>
            <person name="Mullet J.E."/>
        </authorList>
    </citation>
    <scope>NUCLEOTIDE SEQUENCE [LARGE SCALE GENOMIC DNA]</scope>
    <source>
        <strain evidence="4">cv. BTx623</strain>
    </source>
</reference>
<reference evidence="3 4" key="1">
    <citation type="journal article" date="2009" name="Nature">
        <title>The Sorghum bicolor genome and the diversification of grasses.</title>
        <authorList>
            <person name="Paterson A.H."/>
            <person name="Bowers J.E."/>
            <person name="Bruggmann R."/>
            <person name="Dubchak I."/>
            <person name="Grimwood J."/>
            <person name="Gundlach H."/>
            <person name="Haberer G."/>
            <person name="Hellsten U."/>
            <person name="Mitros T."/>
            <person name="Poliakov A."/>
            <person name="Schmutz J."/>
            <person name="Spannagl M."/>
            <person name="Tang H."/>
            <person name="Wang X."/>
            <person name="Wicker T."/>
            <person name="Bharti A.K."/>
            <person name="Chapman J."/>
            <person name="Feltus F.A."/>
            <person name="Gowik U."/>
            <person name="Grigoriev I.V."/>
            <person name="Lyons E."/>
            <person name="Maher C.A."/>
            <person name="Martis M."/>
            <person name="Narechania A."/>
            <person name="Otillar R.P."/>
            <person name="Penning B.W."/>
            <person name="Salamov A.A."/>
            <person name="Wang Y."/>
            <person name="Zhang L."/>
            <person name="Carpita N.C."/>
            <person name="Freeling M."/>
            <person name="Gingle A.R."/>
            <person name="Hash C.T."/>
            <person name="Keller B."/>
            <person name="Klein P."/>
            <person name="Kresovich S."/>
            <person name="McCann M.C."/>
            <person name="Ming R."/>
            <person name="Peterson D.G."/>
            <person name="Mehboob-ur-Rahman"/>
            <person name="Ware D."/>
            <person name="Westhoff P."/>
            <person name="Mayer K.F."/>
            <person name="Messing J."/>
            <person name="Rokhsar D.S."/>
        </authorList>
    </citation>
    <scope>NUCLEOTIDE SEQUENCE [LARGE SCALE GENOMIC DNA]</scope>
    <source>
        <strain evidence="4">cv. BTx623</strain>
    </source>
</reference>
<proteinExistence type="predicted"/>
<dbReference type="eggNOG" id="ENOG502RYGY">
    <property type="taxonomic scope" value="Eukaryota"/>
</dbReference>
<evidence type="ECO:0000256" key="1">
    <source>
        <dbReference type="SAM" id="MobiDB-lite"/>
    </source>
</evidence>
<dbReference type="Proteomes" id="UP000000768">
    <property type="component" value="Chromosome 3"/>
</dbReference>
<dbReference type="InterPro" id="IPR032795">
    <property type="entry name" value="DUF3741-assoc"/>
</dbReference>
<dbReference type="OrthoDB" id="1931242at2759"/>
<organism evidence="3 4">
    <name type="scientific">Sorghum bicolor</name>
    <name type="common">Sorghum</name>
    <name type="synonym">Sorghum vulgare</name>
    <dbReference type="NCBI Taxonomy" id="4558"/>
    <lineage>
        <taxon>Eukaryota</taxon>
        <taxon>Viridiplantae</taxon>
        <taxon>Streptophyta</taxon>
        <taxon>Embryophyta</taxon>
        <taxon>Tracheophyta</taxon>
        <taxon>Spermatophyta</taxon>
        <taxon>Magnoliopsida</taxon>
        <taxon>Liliopsida</taxon>
        <taxon>Poales</taxon>
        <taxon>Poaceae</taxon>
        <taxon>PACMAD clade</taxon>
        <taxon>Panicoideae</taxon>
        <taxon>Andropogonodae</taxon>
        <taxon>Andropogoneae</taxon>
        <taxon>Sorghinae</taxon>
        <taxon>Sorghum</taxon>
    </lineage>
</organism>
<dbReference type="Gramene" id="OQU86638">
    <property type="protein sequence ID" value="OQU86638"/>
    <property type="gene ID" value="SORBI_3003G119332"/>
</dbReference>
<dbReference type="EMBL" id="CM000762">
    <property type="protein sequence ID" value="OQU86638.1"/>
    <property type="molecule type" value="Genomic_DNA"/>
</dbReference>
<dbReference type="InParanoid" id="A0A1W0VWX0"/>
<dbReference type="PANTHER" id="PTHR37897:SF1">
    <property type="entry name" value="DUF3741 DOMAIN-CONTAINING PROTEIN"/>
    <property type="match status" value="1"/>
</dbReference>
<accession>A0A1W0VWX0</accession>
<evidence type="ECO:0000259" key="2">
    <source>
        <dbReference type="Pfam" id="PF14383"/>
    </source>
</evidence>
<dbReference type="PANTHER" id="PTHR37897">
    <property type="entry name" value="DNAK FAMILY PROTEIN"/>
    <property type="match status" value="1"/>
</dbReference>
<name>A0A1W0VWX0_SORBI</name>
<feature type="domain" description="DUF3741" evidence="2">
    <location>
        <begin position="235"/>
        <end position="252"/>
    </location>
</feature>
<dbReference type="AlphaFoldDB" id="A0A1W0VWX0"/>
<sequence>MRRRRGRGLPSFCHGVASTSTVQQLHGGNGKELVAAGSSAAGADAASSSFVVTVPPPSSSVVGSCVAETEVSGTGTGGDGGDGPAAVTLEQMILQLDLEEEAARKAARRAAAGEGTSTEEGWCPRRMSCVDGGGGGGGPADHVLRSARDALSQYPRFSLDGRDAMYRASFSGFYEGMGRDRDASNNAGHRPARASVCCAAGAGPCAALACSVGGYEMDLERTLRLPATVAGESVVWCKPGVVAKLMGLDAVPVPLRGGLRRRKASGQPVAAYGGVGGGVRKQRPRRTTGQEEELALHKEKLFMALHGYDLVGTGGRHAGGIRSSVGPDAAVGAMGTDGDGWESRLHR</sequence>